<dbReference type="NCBIfam" id="TIGR01035">
    <property type="entry name" value="hemA"/>
    <property type="match status" value="1"/>
</dbReference>
<evidence type="ECO:0000313" key="19">
    <source>
        <dbReference type="Proteomes" id="UP001197378"/>
    </source>
</evidence>
<evidence type="ECO:0000259" key="15">
    <source>
        <dbReference type="Pfam" id="PF00745"/>
    </source>
</evidence>
<evidence type="ECO:0000256" key="11">
    <source>
        <dbReference type="PIRSR" id="PIRSR000445-2"/>
    </source>
</evidence>
<dbReference type="InterPro" id="IPR036453">
    <property type="entry name" value="GluRdtase_dimer_dom_sf"/>
</dbReference>
<dbReference type="GO" id="GO:0019353">
    <property type="term" value="P:protoporphyrinogen IX biosynthetic process from glutamate"/>
    <property type="evidence" value="ECO:0007669"/>
    <property type="project" value="TreeGrafter"/>
</dbReference>
<evidence type="ECO:0000256" key="2">
    <source>
        <dbReference type="ARBA" id="ARBA00005916"/>
    </source>
</evidence>
<evidence type="ECO:0000256" key="7">
    <source>
        <dbReference type="ARBA" id="ARBA00047464"/>
    </source>
</evidence>
<name>A0AAE2YQB7_9PROT</name>
<dbReference type="PANTHER" id="PTHR43013">
    <property type="entry name" value="GLUTAMYL-TRNA REDUCTASE"/>
    <property type="match status" value="1"/>
</dbReference>
<gene>
    <name evidence="9" type="primary">hemA</name>
    <name evidence="18" type="ORF">HFQ13_08860</name>
</gene>
<organism evidence="18 19">
    <name type="scientific">Igneacidithiobacillus copahuensis</name>
    <dbReference type="NCBI Taxonomy" id="2724909"/>
    <lineage>
        <taxon>Bacteria</taxon>
        <taxon>Pseudomonadati</taxon>
        <taxon>Pseudomonadota</taxon>
        <taxon>Acidithiobacillia</taxon>
        <taxon>Acidithiobacillales</taxon>
        <taxon>Acidithiobacillaceae</taxon>
        <taxon>Igneacidithiobacillus</taxon>
    </lineage>
</organism>
<evidence type="ECO:0000256" key="10">
    <source>
        <dbReference type="PIRSR" id="PIRSR000445-1"/>
    </source>
</evidence>
<dbReference type="Gene3D" id="3.30.460.30">
    <property type="entry name" value="Glutamyl-tRNA reductase, N-terminal domain"/>
    <property type="match status" value="1"/>
</dbReference>
<evidence type="ECO:0000256" key="8">
    <source>
        <dbReference type="ARBA" id="ARBA00068659"/>
    </source>
</evidence>
<keyword evidence="5 9" id="KW-0560">Oxidoreductase</keyword>
<feature type="domain" description="Glutamyl-tRNA reductase N-terminal" evidence="17">
    <location>
        <begin position="20"/>
        <end position="168"/>
    </location>
</feature>
<dbReference type="EC" id="1.2.1.70" evidence="3 9"/>
<dbReference type="InterPro" id="IPR018214">
    <property type="entry name" value="GluRdtase_CS"/>
</dbReference>
<evidence type="ECO:0000256" key="6">
    <source>
        <dbReference type="ARBA" id="ARBA00023244"/>
    </source>
</evidence>
<dbReference type="PROSITE" id="PS00747">
    <property type="entry name" value="GLUTR"/>
    <property type="match status" value="1"/>
</dbReference>
<keyword evidence="4 9" id="KW-0521">NADP</keyword>
<dbReference type="InterPro" id="IPR036291">
    <property type="entry name" value="NAD(P)-bd_dom_sf"/>
</dbReference>
<dbReference type="SUPFAM" id="SSF51735">
    <property type="entry name" value="NAD(P)-binding Rossmann-fold domains"/>
    <property type="match status" value="1"/>
</dbReference>
<dbReference type="EMBL" id="JAAXYO010000133">
    <property type="protein sequence ID" value="MBU2788311.1"/>
    <property type="molecule type" value="Genomic_DNA"/>
</dbReference>
<keyword evidence="6 9" id="KW-0627">Porphyrin biosynthesis</keyword>
<comment type="subunit">
    <text evidence="9">Homodimer.</text>
</comment>
<reference evidence="18" key="1">
    <citation type="journal article" date="2021" name="ISME J.">
        <title>Genomic evolution of the class Acidithiobacillia: deep-branching Proteobacteria living in extreme acidic conditions.</title>
        <authorList>
            <person name="Moya-Beltran A."/>
            <person name="Beard S."/>
            <person name="Rojas-Villalobos C."/>
            <person name="Issotta F."/>
            <person name="Gallardo Y."/>
            <person name="Ulloa R."/>
            <person name="Giaveno A."/>
            <person name="Degli Esposti M."/>
            <person name="Johnson D.B."/>
            <person name="Quatrini R."/>
        </authorList>
    </citation>
    <scope>NUCLEOTIDE SEQUENCE</scope>
    <source>
        <strain evidence="18">VAN18-1</strain>
    </source>
</reference>
<dbReference type="InterPro" id="IPR006151">
    <property type="entry name" value="Shikm_DH/Glu-tRNA_Rdtase"/>
</dbReference>
<feature type="active site" description="Nucleophile" evidence="9 10">
    <location>
        <position position="63"/>
    </location>
</feature>
<dbReference type="FunFam" id="3.30.460.30:FF:000001">
    <property type="entry name" value="Glutamyl-tRNA reductase"/>
    <property type="match status" value="1"/>
</dbReference>
<dbReference type="InterPro" id="IPR036343">
    <property type="entry name" value="GluRdtase_N_sf"/>
</dbReference>
<evidence type="ECO:0000256" key="5">
    <source>
        <dbReference type="ARBA" id="ARBA00023002"/>
    </source>
</evidence>
<dbReference type="CDD" id="cd05213">
    <property type="entry name" value="NAD_bind_Glutamyl_tRNA_reduct"/>
    <property type="match status" value="1"/>
</dbReference>
<accession>A0AAE2YQB7</accession>
<comment type="pathway">
    <text evidence="1 9 14">Porphyrin-containing compound metabolism; protoporphyrin-IX biosynthesis; 5-aminolevulinate from L-glutamyl-tRNA(Glu): step 1/2.</text>
</comment>
<comment type="caution">
    <text evidence="18">The sequence shown here is derived from an EMBL/GenBank/DDBJ whole genome shotgun (WGS) entry which is preliminary data.</text>
</comment>
<dbReference type="Pfam" id="PF05201">
    <property type="entry name" value="GlutR_N"/>
    <property type="match status" value="1"/>
</dbReference>
<dbReference type="GO" id="GO:0008883">
    <property type="term" value="F:glutamyl-tRNA reductase activity"/>
    <property type="evidence" value="ECO:0007669"/>
    <property type="project" value="UniProtKB-UniRule"/>
</dbReference>
<dbReference type="SUPFAM" id="SSF69075">
    <property type="entry name" value="Glutamyl tRNA-reductase dimerization domain"/>
    <property type="match status" value="1"/>
</dbReference>
<feature type="binding site" evidence="9 11">
    <location>
        <begin position="126"/>
        <end position="128"/>
    </location>
    <ligand>
        <name>substrate</name>
    </ligand>
</feature>
<evidence type="ECO:0000256" key="1">
    <source>
        <dbReference type="ARBA" id="ARBA00005059"/>
    </source>
</evidence>
<dbReference type="Proteomes" id="UP001197378">
    <property type="component" value="Unassembled WGS sequence"/>
</dbReference>
<evidence type="ECO:0000256" key="3">
    <source>
        <dbReference type="ARBA" id="ARBA00012970"/>
    </source>
</evidence>
<dbReference type="Pfam" id="PF01488">
    <property type="entry name" value="Shikimate_DH"/>
    <property type="match status" value="1"/>
</dbReference>
<dbReference type="SUPFAM" id="SSF69742">
    <property type="entry name" value="Glutamyl tRNA-reductase catalytic, N-terminal domain"/>
    <property type="match status" value="1"/>
</dbReference>
<keyword evidence="19" id="KW-1185">Reference proteome</keyword>
<feature type="binding site" evidence="9 12">
    <location>
        <begin position="201"/>
        <end position="206"/>
    </location>
    <ligand>
        <name>NADP(+)</name>
        <dbReference type="ChEBI" id="CHEBI:58349"/>
    </ligand>
</feature>
<dbReference type="RefSeq" id="WP_215871400.1">
    <property type="nucleotide sequence ID" value="NZ_JAAXYO010000133.1"/>
</dbReference>
<evidence type="ECO:0000256" key="4">
    <source>
        <dbReference type="ARBA" id="ARBA00022857"/>
    </source>
</evidence>
<dbReference type="InterPro" id="IPR015896">
    <property type="entry name" value="4pyrrol_synth_GluRdtase_dimer"/>
</dbReference>
<evidence type="ECO:0000259" key="17">
    <source>
        <dbReference type="Pfam" id="PF05201"/>
    </source>
</evidence>
<sequence length="434" mass="47752">MRGYYQVPNVTDGTAIFCYGLSHHSAPIEVREKVAFAPEQLAAAHRDLLAQNLAREALIISTCNRTEIYTYGGSGPRESHLQHWLADFHGIDADLLTGNSFSFHDAAAVQHLFRVVCGLDSMIIGEPQILGQVKDAYQVAADSDSTGPVLNRLLHWAFRVAKQVRTETAIGAAPVSVAYAAVTLARQLLGSLQGKRVLLIGAGETIELVATHLREHDLDGFHVANRSPERARLLAKRLDGQAYPLEDAASLLPKVDLVLSCTASPQAILRSADVQPGLPRERGSLLFLDLAVPRDLDPAIDELDGCYLYTIDDLNDIAQAGMQARREAAAEAEQIIAQESDGFQQWRDSLEVVPAIRRLREHVEQARQVELQRFRHYLQQGQDPETVLEAFSRALMNKVLHDPISTLRQPCQDATSEALVASLDILFHLSDAEG</sequence>
<dbReference type="Pfam" id="PF00745">
    <property type="entry name" value="GlutR_dimer"/>
    <property type="match status" value="1"/>
</dbReference>
<evidence type="ECO:0000259" key="16">
    <source>
        <dbReference type="Pfam" id="PF01488"/>
    </source>
</evidence>
<feature type="site" description="Important for activity" evidence="9 13">
    <location>
        <position position="111"/>
    </location>
</feature>
<feature type="domain" description="Tetrapyrrole biosynthesis glutamyl-tRNA reductase dimerisation" evidence="15">
    <location>
        <begin position="331"/>
        <end position="429"/>
    </location>
</feature>
<comment type="domain">
    <text evidence="9">Possesses an unusual extended V-shaped dimeric structure with each monomer consisting of three distinct domains arranged along a curved 'spinal' alpha-helix. The N-terminal catalytic domain specifically recognizes the glutamate moiety of the substrate. The second domain is the NADPH-binding domain, and the third C-terminal domain is responsible for dimerization.</text>
</comment>
<dbReference type="Gene3D" id="3.40.50.720">
    <property type="entry name" value="NAD(P)-binding Rossmann-like Domain"/>
    <property type="match status" value="1"/>
</dbReference>
<protein>
    <recommendedName>
        <fullName evidence="8 9">Glutamyl-tRNA reductase</fullName>
        <shortName evidence="9">GluTR</shortName>
        <ecNumber evidence="3 9">1.2.1.70</ecNumber>
    </recommendedName>
</protein>
<evidence type="ECO:0000256" key="13">
    <source>
        <dbReference type="PIRSR" id="PIRSR000445-4"/>
    </source>
</evidence>
<dbReference type="PANTHER" id="PTHR43013:SF1">
    <property type="entry name" value="GLUTAMYL-TRNA REDUCTASE"/>
    <property type="match status" value="1"/>
</dbReference>
<dbReference type="PIRSF" id="PIRSF000445">
    <property type="entry name" value="4pyrrol_synth_GluRdtase"/>
    <property type="match status" value="1"/>
</dbReference>
<dbReference type="FunFam" id="3.40.50.720:FF:000031">
    <property type="entry name" value="Glutamyl-tRNA reductase"/>
    <property type="match status" value="1"/>
</dbReference>
<evidence type="ECO:0000256" key="9">
    <source>
        <dbReference type="HAMAP-Rule" id="MF_00087"/>
    </source>
</evidence>
<comment type="miscellaneous">
    <text evidence="9">During catalysis, the active site Cys acts as a nucleophile attacking the alpha-carbonyl group of tRNA-bound glutamate with the formation of a thioester intermediate between enzyme and glutamate, and the concomitant release of tRNA(Glu). The thioester intermediate is finally reduced by direct hydride transfer from NADPH, to form the product GSA.</text>
</comment>
<dbReference type="InterPro" id="IPR000343">
    <property type="entry name" value="4pyrrol_synth_GluRdtase"/>
</dbReference>
<dbReference type="InterPro" id="IPR015895">
    <property type="entry name" value="4pyrrol_synth_GluRdtase_N"/>
</dbReference>
<feature type="domain" description="Quinate/shikimate 5-dehydrogenase/glutamyl-tRNA reductase" evidence="16">
    <location>
        <begin position="184"/>
        <end position="317"/>
    </location>
</feature>
<dbReference type="GO" id="GO:0050661">
    <property type="term" value="F:NADP binding"/>
    <property type="evidence" value="ECO:0007669"/>
    <property type="project" value="InterPro"/>
</dbReference>
<comment type="similarity">
    <text evidence="2 9 14">Belongs to the glutamyl-tRNA reductase family.</text>
</comment>
<evidence type="ECO:0000256" key="14">
    <source>
        <dbReference type="RuleBase" id="RU000584"/>
    </source>
</evidence>
<comment type="catalytic activity">
    <reaction evidence="7 9 14">
        <text>(S)-4-amino-5-oxopentanoate + tRNA(Glu) + NADP(+) = L-glutamyl-tRNA(Glu) + NADPH + H(+)</text>
        <dbReference type="Rhea" id="RHEA:12344"/>
        <dbReference type="Rhea" id="RHEA-COMP:9663"/>
        <dbReference type="Rhea" id="RHEA-COMP:9680"/>
        <dbReference type="ChEBI" id="CHEBI:15378"/>
        <dbReference type="ChEBI" id="CHEBI:57501"/>
        <dbReference type="ChEBI" id="CHEBI:57783"/>
        <dbReference type="ChEBI" id="CHEBI:58349"/>
        <dbReference type="ChEBI" id="CHEBI:78442"/>
        <dbReference type="ChEBI" id="CHEBI:78520"/>
        <dbReference type="EC" id="1.2.1.70"/>
    </reaction>
</comment>
<comment type="function">
    <text evidence="9">Catalyzes the NADPH-dependent reduction of glutamyl-tRNA(Glu) to glutamate 1-semialdehyde (GSA).</text>
</comment>
<evidence type="ECO:0000256" key="12">
    <source>
        <dbReference type="PIRSR" id="PIRSR000445-3"/>
    </source>
</evidence>
<evidence type="ECO:0000313" key="18">
    <source>
        <dbReference type="EMBL" id="MBU2788311.1"/>
    </source>
</evidence>
<feature type="binding site" evidence="9 11">
    <location>
        <begin position="62"/>
        <end position="65"/>
    </location>
    <ligand>
        <name>substrate</name>
    </ligand>
</feature>
<dbReference type="HAMAP" id="MF_00087">
    <property type="entry name" value="Glu_tRNA_reductase"/>
    <property type="match status" value="1"/>
</dbReference>
<dbReference type="AlphaFoldDB" id="A0AAE2YQB7"/>
<proteinExistence type="inferred from homology"/>
<feature type="binding site" evidence="9 11">
    <location>
        <position position="121"/>
    </location>
    <ligand>
        <name>substrate</name>
    </ligand>
</feature>
<feature type="binding site" evidence="9 11">
    <location>
        <position position="132"/>
    </location>
    <ligand>
        <name>substrate</name>
    </ligand>
</feature>